<proteinExistence type="predicted"/>
<feature type="transmembrane region" description="Helical" evidence="2">
    <location>
        <begin position="63"/>
        <end position="81"/>
    </location>
</feature>
<feature type="transmembrane region" description="Helical" evidence="2">
    <location>
        <begin position="93"/>
        <end position="113"/>
    </location>
</feature>
<accession>A0A7S0H8C4</accession>
<sequence length="317" mass="36076">MATQAFAMEAVKRKATGRDAVGVGTAVAATKAELKAQLLNSNNDEDTKEEMEKAKQVSCWDAWKFRLMFFIGAGLGAAFIGVSQARNNDRLNIMYGIFWCIWAIIAFGMNWNYASMLSLYKSANEIEETYVKTKAEVGLFARNNAEFKKENDELQKNVEELKHTEGKLSKASKVLQGEVADLKAIQVKVGEMNDRSLKTIEERESIAARQRRIILLQEKEEMEYQSEDILNRIRAYFDDAAGENNTIEKSEYKTLADHIQNIPSLKKSSFKMLKFEVCLSNPIYHVEKLGLKFESIFEYTVYSIVLCRTTRTSTTTM</sequence>
<name>A0A7S0H8C4_9EUKA</name>
<evidence type="ECO:0000313" key="3">
    <source>
        <dbReference type="EMBL" id="CAD8461863.1"/>
    </source>
</evidence>
<feature type="coiled-coil region" evidence="1">
    <location>
        <begin position="144"/>
        <end position="171"/>
    </location>
</feature>
<reference evidence="3" key="1">
    <citation type="submission" date="2021-01" db="EMBL/GenBank/DDBJ databases">
        <authorList>
            <person name="Corre E."/>
            <person name="Pelletier E."/>
            <person name="Niang G."/>
            <person name="Scheremetjew M."/>
            <person name="Finn R."/>
            <person name="Kale V."/>
            <person name="Holt S."/>
            <person name="Cochrane G."/>
            <person name="Meng A."/>
            <person name="Brown T."/>
            <person name="Cohen L."/>
        </authorList>
    </citation>
    <scope>NUCLEOTIDE SEQUENCE</scope>
    <source>
        <strain evidence="3">CCMP2058</strain>
    </source>
</reference>
<dbReference type="EMBL" id="HBEM01030583">
    <property type="protein sequence ID" value="CAD8461863.1"/>
    <property type="molecule type" value="Transcribed_RNA"/>
</dbReference>
<keyword evidence="2" id="KW-0472">Membrane</keyword>
<protein>
    <submittedName>
        <fullName evidence="3">Uncharacterized protein</fullName>
    </submittedName>
</protein>
<organism evidence="3">
    <name type="scientific">Amorphochlora amoebiformis</name>
    <dbReference type="NCBI Taxonomy" id="1561963"/>
    <lineage>
        <taxon>Eukaryota</taxon>
        <taxon>Sar</taxon>
        <taxon>Rhizaria</taxon>
        <taxon>Cercozoa</taxon>
        <taxon>Chlorarachniophyceae</taxon>
        <taxon>Amorphochlora</taxon>
    </lineage>
</organism>
<evidence type="ECO:0000256" key="1">
    <source>
        <dbReference type="SAM" id="Coils"/>
    </source>
</evidence>
<keyword evidence="2" id="KW-0812">Transmembrane</keyword>
<keyword evidence="1" id="KW-0175">Coiled coil</keyword>
<gene>
    <name evidence="3" type="ORF">LAMO00422_LOCUS20823</name>
</gene>
<dbReference type="AlphaFoldDB" id="A0A7S0H8C4"/>
<evidence type="ECO:0000256" key="2">
    <source>
        <dbReference type="SAM" id="Phobius"/>
    </source>
</evidence>
<keyword evidence="2" id="KW-1133">Transmembrane helix</keyword>